<evidence type="ECO:0000256" key="1">
    <source>
        <dbReference type="ARBA" id="ARBA00004442"/>
    </source>
</evidence>
<dbReference type="InterPro" id="IPR006664">
    <property type="entry name" value="OMP_bac"/>
</dbReference>
<dbReference type="AlphaFoldDB" id="A0A2K8L1Y7"/>
<feature type="domain" description="OmpA-like" evidence="7">
    <location>
        <begin position="103"/>
        <end position="217"/>
    </location>
</feature>
<dbReference type="Pfam" id="PF00691">
    <property type="entry name" value="OmpA"/>
    <property type="match status" value="1"/>
</dbReference>
<organism evidence="8 9">
    <name type="scientific">Mariprofundus ferrinatatus</name>
    <dbReference type="NCBI Taxonomy" id="1921087"/>
    <lineage>
        <taxon>Bacteria</taxon>
        <taxon>Pseudomonadati</taxon>
        <taxon>Pseudomonadota</taxon>
        <taxon>Candidatius Mariprofundia</taxon>
        <taxon>Mariprofundales</taxon>
        <taxon>Mariprofundaceae</taxon>
        <taxon>Mariprofundus</taxon>
    </lineage>
</organism>
<keyword evidence="9" id="KW-1185">Reference proteome</keyword>
<evidence type="ECO:0000256" key="5">
    <source>
        <dbReference type="SAM" id="MobiDB-lite"/>
    </source>
</evidence>
<dbReference type="RefSeq" id="WP_100264816.1">
    <property type="nucleotide sequence ID" value="NZ_CP018800.1"/>
</dbReference>
<dbReference type="PANTHER" id="PTHR30329">
    <property type="entry name" value="STATOR ELEMENT OF FLAGELLAR MOTOR COMPLEX"/>
    <property type="match status" value="1"/>
</dbReference>
<gene>
    <name evidence="8" type="ORF">Ga0123462_0465</name>
</gene>
<keyword evidence="2 4" id="KW-0472">Membrane</keyword>
<reference evidence="8 9" key="1">
    <citation type="submission" date="2016-12" db="EMBL/GenBank/DDBJ databases">
        <title>Isolation and genomic insights into novel planktonic Zetaproteobacteria from stratified waters of the Chesapeake Bay.</title>
        <authorList>
            <person name="McAllister S.M."/>
            <person name="Kato S."/>
            <person name="Chan C.S."/>
            <person name="Chiu B.K."/>
            <person name="Field E.K."/>
        </authorList>
    </citation>
    <scope>NUCLEOTIDE SEQUENCE [LARGE SCALE GENOMIC DNA]</scope>
    <source>
        <strain evidence="8 9">CP-8</strain>
    </source>
</reference>
<feature type="chain" id="PRO_5014855898" evidence="6">
    <location>
        <begin position="19"/>
        <end position="217"/>
    </location>
</feature>
<evidence type="ECO:0000313" key="8">
    <source>
        <dbReference type="EMBL" id="ATX81340.1"/>
    </source>
</evidence>
<dbReference type="PROSITE" id="PS51257">
    <property type="entry name" value="PROKAR_LIPOPROTEIN"/>
    <property type="match status" value="1"/>
</dbReference>
<dbReference type="InterPro" id="IPR050330">
    <property type="entry name" value="Bact_OuterMem_StrucFunc"/>
</dbReference>
<feature type="signal peptide" evidence="6">
    <location>
        <begin position="1"/>
        <end position="18"/>
    </location>
</feature>
<sequence length="217" mass="23053">MIMRLTILIASISLAACASHTNVDIDELAEARAAIAAAKDAGAEQCAPALQAKAVAYLYWTAHEINEHGYHPEETAELKAKTLSLANEARKQSGVNCAPPAPVVVEIIKLDGINFEHNSADLTAASTATLDKAVATLNRRSEINVEVAAHTDSSGSDAYNQALSDRRAASVMDYLAGHGISTNRLSSKGYGESQPIVGNDTAEGRAKNRRVELRVMK</sequence>
<feature type="region of interest" description="Disordered" evidence="5">
    <location>
        <begin position="184"/>
        <end position="205"/>
    </location>
</feature>
<dbReference type="Gene3D" id="3.30.1330.60">
    <property type="entry name" value="OmpA-like domain"/>
    <property type="match status" value="1"/>
</dbReference>
<keyword evidence="3" id="KW-0998">Cell outer membrane</keyword>
<keyword evidence="6" id="KW-0732">Signal</keyword>
<comment type="subcellular location">
    <subcellularLocation>
        <location evidence="1">Cell outer membrane</location>
    </subcellularLocation>
</comment>
<evidence type="ECO:0000259" key="7">
    <source>
        <dbReference type="PROSITE" id="PS51123"/>
    </source>
</evidence>
<evidence type="ECO:0000313" key="9">
    <source>
        <dbReference type="Proteomes" id="UP000231637"/>
    </source>
</evidence>
<dbReference type="CDD" id="cd07185">
    <property type="entry name" value="OmpA_C-like"/>
    <property type="match status" value="1"/>
</dbReference>
<dbReference type="Proteomes" id="UP000231637">
    <property type="component" value="Chromosome"/>
</dbReference>
<evidence type="ECO:0000256" key="3">
    <source>
        <dbReference type="ARBA" id="ARBA00023237"/>
    </source>
</evidence>
<dbReference type="PRINTS" id="PR01023">
    <property type="entry name" value="NAFLGMOTY"/>
</dbReference>
<dbReference type="GO" id="GO:0009279">
    <property type="term" value="C:cell outer membrane"/>
    <property type="evidence" value="ECO:0007669"/>
    <property type="project" value="UniProtKB-SubCell"/>
</dbReference>
<dbReference type="InterPro" id="IPR036737">
    <property type="entry name" value="OmpA-like_sf"/>
</dbReference>
<evidence type="ECO:0000256" key="4">
    <source>
        <dbReference type="PROSITE-ProRule" id="PRU00473"/>
    </source>
</evidence>
<dbReference type="InterPro" id="IPR006665">
    <property type="entry name" value="OmpA-like"/>
</dbReference>
<dbReference type="PROSITE" id="PS51123">
    <property type="entry name" value="OMPA_2"/>
    <property type="match status" value="1"/>
</dbReference>
<dbReference type="OrthoDB" id="189250at2"/>
<accession>A0A2K8L1Y7</accession>
<protein>
    <submittedName>
        <fullName evidence="8">OmpA family protein</fullName>
    </submittedName>
</protein>
<dbReference type="EMBL" id="CP018800">
    <property type="protein sequence ID" value="ATX81340.1"/>
    <property type="molecule type" value="Genomic_DNA"/>
</dbReference>
<dbReference type="PRINTS" id="PR01021">
    <property type="entry name" value="OMPADOMAIN"/>
</dbReference>
<dbReference type="PANTHER" id="PTHR30329:SF21">
    <property type="entry name" value="LIPOPROTEIN YIAD-RELATED"/>
    <property type="match status" value="1"/>
</dbReference>
<evidence type="ECO:0000256" key="2">
    <source>
        <dbReference type="ARBA" id="ARBA00023136"/>
    </source>
</evidence>
<dbReference type="KEGG" id="mfn:Ga0123462_0465"/>
<proteinExistence type="predicted"/>
<evidence type="ECO:0000256" key="6">
    <source>
        <dbReference type="SAM" id="SignalP"/>
    </source>
</evidence>
<dbReference type="SUPFAM" id="SSF103088">
    <property type="entry name" value="OmpA-like"/>
    <property type="match status" value="1"/>
</dbReference>
<name>A0A2K8L1Y7_9PROT</name>